<dbReference type="AlphaFoldDB" id="A0A8J6EEA5"/>
<dbReference type="Proteomes" id="UP000770717">
    <property type="component" value="Unassembled WGS sequence"/>
</dbReference>
<dbReference type="EMBL" id="WNTK01001311">
    <property type="protein sequence ID" value="KAG9467559.1"/>
    <property type="molecule type" value="Genomic_DNA"/>
</dbReference>
<accession>A0A8J6EEA5</accession>
<feature type="region of interest" description="Disordered" evidence="1">
    <location>
        <begin position="1"/>
        <end position="39"/>
    </location>
</feature>
<comment type="caution">
    <text evidence="2">The sequence shown here is derived from an EMBL/GenBank/DDBJ whole genome shotgun (WGS) entry which is preliminary data.</text>
</comment>
<name>A0A8J6EEA5_ELECQ</name>
<evidence type="ECO:0000313" key="2">
    <source>
        <dbReference type="EMBL" id="KAG9467559.1"/>
    </source>
</evidence>
<keyword evidence="3" id="KW-1185">Reference proteome</keyword>
<reference evidence="2" key="1">
    <citation type="thesis" date="2020" institute="ProQuest LLC" country="789 East Eisenhower Parkway, Ann Arbor, MI, USA">
        <title>Comparative Genomics and Chromosome Evolution.</title>
        <authorList>
            <person name="Mudd A.B."/>
        </authorList>
    </citation>
    <scope>NUCLEOTIDE SEQUENCE</scope>
    <source>
        <strain evidence="2">HN-11 Male</strain>
        <tissue evidence="2">Kidney and liver</tissue>
    </source>
</reference>
<proteinExistence type="predicted"/>
<gene>
    <name evidence="2" type="ORF">GDO78_014696</name>
</gene>
<evidence type="ECO:0000256" key="1">
    <source>
        <dbReference type="SAM" id="MobiDB-lite"/>
    </source>
</evidence>
<protein>
    <submittedName>
        <fullName evidence="2">Uncharacterized protein</fullName>
    </submittedName>
</protein>
<evidence type="ECO:0000313" key="3">
    <source>
        <dbReference type="Proteomes" id="UP000770717"/>
    </source>
</evidence>
<sequence length="82" mass="8821">MTRKKGAKPDRERSGGGADSGEKLQGATSGQCVEKPPELDQHRIWCSTTMVTLRHDVTGLTIDLPAGVYRQNQAGGCHSDKV</sequence>
<organism evidence="2 3">
    <name type="scientific">Eleutherodactylus coqui</name>
    <name type="common">Puerto Rican coqui</name>
    <dbReference type="NCBI Taxonomy" id="57060"/>
    <lineage>
        <taxon>Eukaryota</taxon>
        <taxon>Metazoa</taxon>
        <taxon>Chordata</taxon>
        <taxon>Craniata</taxon>
        <taxon>Vertebrata</taxon>
        <taxon>Euteleostomi</taxon>
        <taxon>Amphibia</taxon>
        <taxon>Batrachia</taxon>
        <taxon>Anura</taxon>
        <taxon>Neobatrachia</taxon>
        <taxon>Hyloidea</taxon>
        <taxon>Eleutherodactylidae</taxon>
        <taxon>Eleutherodactylinae</taxon>
        <taxon>Eleutherodactylus</taxon>
        <taxon>Eleutherodactylus</taxon>
    </lineage>
</organism>